<feature type="transmembrane region" description="Helical" evidence="5">
    <location>
        <begin position="542"/>
        <end position="558"/>
    </location>
</feature>
<dbReference type="EMBL" id="JAAWWB010000022">
    <property type="protein sequence ID" value="KAG6755287.1"/>
    <property type="molecule type" value="Genomic_DNA"/>
</dbReference>
<dbReference type="Proteomes" id="UP000886885">
    <property type="component" value="Chromosome 11D"/>
</dbReference>
<proteinExistence type="predicted"/>
<dbReference type="Pfam" id="PF00854">
    <property type="entry name" value="PTR2"/>
    <property type="match status" value="1"/>
</dbReference>
<protein>
    <submittedName>
        <fullName evidence="6">Uncharacterized protein</fullName>
    </submittedName>
</protein>
<evidence type="ECO:0000313" key="6">
    <source>
        <dbReference type="EMBL" id="KAG6755287.1"/>
    </source>
</evidence>
<dbReference type="PANTHER" id="PTHR11654">
    <property type="entry name" value="OLIGOPEPTIDE TRANSPORTER-RELATED"/>
    <property type="match status" value="1"/>
</dbReference>
<dbReference type="InterPro" id="IPR000109">
    <property type="entry name" value="POT_fam"/>
</dbReference>
<evidence type="ECO:0000256" key="3">
    <source>
        <dbReference type="ARBA" id="ARBA00022989"/>
    </source>
</evidence>
<keyword evidence="3 5" id="KW-1133">Transmembrane helix</keyword>
<comment type="subcellular location">
    <subcellularLocation>
        <location evidence="1">Membrane</location>
        <topology evidence="1">Multi-pass membrane protein</topology>
    </subcellularLocation>
</comment>
<accession>A0A8X8CIK9</accession>
<keyword evidence="7" id="KW-1185">Reference proteome</keyword>
<feature type="transmembrane region" description="Helical" evidence="5">
    <location>
        <begin position="502"/>
        <end position="521"/>
    </location>
</feature>
<comment type="caution">
    <text evidence="6">The sequence shown here is derived from an EMBL/GenBank/DDBJ whole genome shotgun (WGS) entry which is preliminary data.</text>
</comment>
<dbReference type="GO" id="GO:0022857">
    <property type="term" value="F:transmembrane transporter activity"/>
    <property type="evidence" value="ECO:0007669"/>
    <property type="project" value="InterPro"/>
</dbReference>
<keyword evidence="4 5" id="KW-0472">Membrane</keyword>
<reference evidence="6" key="1">
    <citation type="journal article" date="2020" name="bioRxiv">
        <title>Hybrid origin of Populus tomentosa Carr. identified through genome sequencing and phylogenomic analysis.</title>
        <authorList>
            <person name="An X."/>
            <person name="Gao K."/>
            <person name="Chen Z."/>
            <person name="Li J."/>
            <person name="Yang X."/>
            <person name="Yang X."/>
            <person name="Zhou J."/>
            <person name="Guo T."/>
            <person name="Zhao T."/>
            <person name="Huang S."/>
            <person name="Miao D."/>
            <person name="Khan W.U."/>
            <person name="Rao P."/>
            <person name="Ye M."/>
            <person name="Lei B."/>
            <person name="Liao W."/>
            <person name="Wang J."/>
            <person name="Ji L."/>
            <person name="Li Y."/>
            <person name="Guo B."/>
            <person name="Mustafa N.S."/>
            <person name="Li S."/>
            <person name="Yun Q."/>
            <person name="Keller S.R."/>
            <person name="Mao J."/>
            <person name="Zhang R."/>
            <person name="Strauss S.H."/>
        </authorList>
    </citation>
    <scope>NUCLEOTIDE SEQUENCE</scope>
    <source>
        <strain evidence="6">GM15</strain>
        <tissue evidence="6">Leaf</tissue>
    </source>
</reference>
<feature type="transmembrane region" description="Helical" evidence="5">
    <location>
        <begin position="451"/>
        <end position="471"/>
    </location>
</feature>
<organism evidence="6 7">
    <name type="scientific">Populus tomentosa</name>
    <name type="common">Chinese white poplar</name>
    <dbReference type="NCBI Taxonomy" id="118781"/>
    <lineage>
        <taxon>Eukaryota</taxon>
        <taxon>Viridiplantae</taxon>
        <taxon>Streptophyta</taxon>
        <taxon>Embryophyta</taxon>
        <taxon>Tracheophyta</taxon>
        <taxon>Spermatophyta</taxon>
        <taxon>Magnoliopsida</taxon>
        <taxon>eudicotyledons</taxon>
        <taxon>Gunneridae</taxon>
        <taxon>Pentapetalae</taxon>
        <taxon>rosids</taxon>
        <taxon>fabids</taxon>
        <taxon>Malpighiales</taxon>
        <taxon>Salicaceae</taxon>
        <taxon>Saliceae</taxon>
        <taxon>Populus</taxon>
    </lineage>
</organism>
<feature type="transmembrane region" description="Helical" evidence="5">
    <location>
        <begin position="200"/>
        <end position="222"/>
    </location>
</feature>
<evidence type="ECO:0000256" key="1">
    <source>
        <dbReference type="ARBA" id="ARBA00004141"/>
    </source>
</evidence>
<feature type="transmembrane region" description="Helical" evidence="5">
    <location>
        <begin position="369"/>
        <end position="390"/>
    </location>
</feature>
<gene>
    <name evidence="6" type="ORF">POTOM_041106</name>
</gene>
<dbReference type="GO" id="GO:0016020">
    <property type="term" value="C:membrane"/>
    <property type="evidence" value="ECO:0007669"/>
    <property type="project" value="UniProtKB-SubCell"/>
</dbReference>
<dbReference type="OrthoDB" id="8904098at2759"/>
<evidence type="ECO:0000256" key="5">
    <source>
        <dbReference type="SAM" id="Phobius"/>
    </source>
</evidence>
<sequence>MSLSHVLYYFCRTKIMDSTQEMARSTLMGRLFLSRKLEIGQHALSYWEMNAVSAWPTMELLLIWSPTLLGSYMKEMCQLQKMLTFGQELATSHHSLEPLWQMLIGEDIGPFLLSPQFTSLKYRYKGLCTLTLSATIPVLKPAECIGSLCPPATPAQYGVFFSGLYLIAFGTGGIKPCVSSFGADQFDDTDPKERVKKGSFFNWFYFSINIGCLVSSSLMVYIQDKAGWGLGFGIPALFMGIAIAIFFSGTPLYRFQRPAGSPITRMCQVVVASFHKRNLEVPQDISLLYETQEKHSTIEGTWKLAHSNELKYFSSSFSLPDLLSSVLNWPFYLICLDKAAIMSEAEIKGGDFSDRWRLCTMTQVEELKILIRMFPIWATGIVFSAVHAQMSTIFVEQGMLMDKTIGSFNIPPASMTTIDVISVIFGVPIYDRIIVPIARKFTGRERGFSELQRMGIGLFISMLSMTAAALLEIKRLQLVKELGLVGDAVAVPLSILWQIPQYMLMGTAEIFTYIGQLEFFYEQSPDAMRSLCSALSLLTESLGDYLSSFILSMVTYLTTTGGKTGWIPDNLNTGHLDYLFWLLAGLSFFNLLIYTVYAKRYKEKKAS</sequence>
<evidence type="ECO:0000313" key="7">
    <source>
        <dbReference type="Proteomes" id="UP000886885"/>
    </source>
</evidence>
<feature type="transmembrane region" description="Helical" evidence="5">
    <location>
        <begin position="410"/>
        <end position="430"/>
    </location>
</feature>
<feature type="transmembrane region" description="Helical" evidence="5">
    <location>
        <begin position="228"/>
        <end position="247"/>
    </location>
</feature>
<name>A0A8X8CIK9_POPTO</name>
<evidence type="ECO:0000256" key="2">
    <source>
        <dbReference type="ARBA" id="ARBA00022692"/>
    </source>
</evidence>
<evidence type="ECO:0000256" key="4">
    <source>
        <dbReference type="ARBA" id="ARBA00023136"/>
    </source>
</evidence>
<dbReference type="AlphaFoldDB" id="A0A8X8CIK9"/>
<keyword evidence="2 5" id="KW-0812">Transmembrane</keyword>
<feature type="transmembrane region" description="Helical" evidence="5">
    <location>
        <begin position="578"/>
        <end position="597"/>
    </location>
</feature>